<dbReference type="Proteomes" id="UP001060215">
    <property type="component" value="Chromosome 2"/>
</dbReference>
<reference evidence="1 2" key="1">
    <citation type="journal article" date="2022" name="Plant J.">
        <title>Chromosome-level genome of Camellia lanceoleosa provides a valuable resource for understanding genome evolution and self-incompatibility.</title>
        <authorList>
            <person name="Gong W."/>
            <person name="Xiao S."/>
            <person name="Wang L."/>
            <person name="Liao Z."/>
            <person name="Chang Y."/>
            <person name="Mo W."/>
            <person name="Hu G."/>
            <person name="Li W."/>
            <person name="Zhao G."/>
            <person name="Zhu H."/>
            <person name="Hu X."/>
            <person name="Ji K."/>
            <person name="Xiang X."/>
            <person name="Song Q."/>
            <person name="Yuan D."/>
            <person name="Jin S."/>
            <person name="Zhang L."/>
        </authorList>
    </citation>
    <scope>NUCLEOTIDE SEQUENCE [LARGE SCALE GENOMIC DNA]</scope>
    <source>
        <strain evidence="1">SQ_2022a</strain>
    </source>
</reference>
<comment type="caution">
    <text evidence="1">The sequence shown here is derived from an EMBL/GenBank/DDBJ whole genome shotgun (WGS) entry which is preliminary data.</text>
</comment>
<protein>
    <submittedName>
        <fullName evidence="1">Uncharacterized protein</fullName>
    </submittedName>
</protein>
<evidence type="ECO:0000313" key="2">
    <source>
        <dbReference type="Proteomes" id="UP001060215"/>
    </source>
</evidence>
<keyword evidence="2" id="KW-1185">Reference proteome</keyword>
<gene>
    <name evidence="1" type="ORF">LOK49_LG04G01775</name>
</gene>
<accession>A0ACC0HZP4</accession>
<proteinExistence type="predicted"/>
<organism evidence="1 2">
    <name type="scientific">Camellia lanceoleosa</name>
    <dbReference type="NCBI Taxonomy" id="1840588"/>
    <lineage>
        <taxon>Eukaryota</taxon>
        <taxon>Viridiplantae</taxon>
        <taxon>Streptophyta</taxon>
        <taxon>Embryophyta</taxon>
        <taxon>Tracheophyta</taxon>
        <taxon>Spermatophyta</taxon>
        <taxon>Magnoliopsida</taxon>
        <taxon>eudicotyledons</taxon>
        <taxon>Gunneridae</taxon>
        <taxon>Pentapetalae</taxon>
        <taxon>asterids</taxon>
        <taxon>Ericales</taxon>
        <taxon>Theaceae</taxon>
        <taxon>Camellia</taxon>
    </lineage>
</organism>
<evidence type="ECO:0000313" key="1">
    <source>
        <dbReference type="EMBL" id="KAI8018574.1"/>
    </source>
</evidence>
<sequence>MIPVFLPLSVLFFSKYIFNLALLFIVVVFVEVNSPLLIITTRKVPSLLPLVLPFAREESEGKLKGILGFTKDDVVSTDFIGDSR</sequence>
<dbReference type="EMBL" id="CM045759">
    <property type="protein sequence ID" value="KAI8018574.1"/>
    <property type="molecule type" value="Genomic_DNA"/>
</dbReference>
<name>A0ACC0HZP4_9ERIC</name>